<feature type="chain" id="PRO_5045923432" evidence="2">
    <location>
        <begin position="21"/>
        <end position="211"/>
    </location>
</feature>
<gene>
    <name evidence="4" type="ORF">WMW71_07130</name>
</gene>
<dbReference type="Proteomes" id="UP001491349">
    <property type="component" value="Unassembled WGS sequence"/>
</dbReference>
<reference evidence="4 5" key="1">
    <citation type="submission" date="2024-04" db="EMBL/GenBank/DDBJ databases">
        <title>draft genome sequnece of Flavobacterium buctense JCM 30750.</title>
        <authorList>
            <person name="Kim D.-U."/>
        </authorList>
    </citation>
    <scope>NUCLEOTIDE SEQUENCE [LARGE SCALE GENOMIC DNA]</scope>
    <source>
        <strain evidence="4 5">JCM 30750</strain>
    </source>
</reference>
<sequence length="211" mass="23434">MKKQVFATLVLLFLSGSVMAQETTTKKDSKFELVVNGKLGFAQLKQSGNITLNGNLTGSDVLLAYKISPKWELAGGIGFYEFNTNATSFGNSYSLKNSYLRIPVQFNGDYSIFNDEKSGNEKIFFTIGLGLYANSLLKQEFEAINGSTEVKNFGWNIGFSSQVGAKFIINENINLALGIESQSDITKSQKDDNDQKLEQFNGMYFRIGFKI</sequence>
<dbReference type="InterPro" id="IPR027385">
    <property type="entry name" value="Beta-barrel_OMP"/>
</dbReference>
<dbReference type="EMBL" id="JBBPCB010000003">
    <property type="protein sequence ID" value="MEK8180110.1"/>
    <property type="molecule type" value="Genomic_DNA"/>
</dbReference>
<dbReference type="InterPro" id="IPR011250">
    <property type="entry name" value="OMP/PagP_B-barrel"/>
</dbReference>
<feature type="domain" description="Outer membrane protein beta-barrel" evidence="3">
    <location>
        <begin position="9"/>
        <end position="194"/>
    </location>
</feature>
<dbReference type="Pfam" id="PF13505">
    <property type="entry name" value="OMP_b-brl"/>
    <property type="match status" value="1"/>
</dbReference>
<evidence type="ECO:0000313" key="5">
    <source>
        <dbReference type="Proteomes" id="UP001491349"/>
    </source>
</evidence>
<comment type="caution">
    <text evidence="4">The sequence shown here is derived from an EMBL/GenBank/DDBJ whole genome shotgun (WGS) entry which is preliminary data.</text>
</comment>
<evidence type="ECO:0000313" key="4">
    <source>
        <dbReference type="EMBL" id="MEK8180110.1"/>
    </source>
</evidence>
<dbReference type="SUPFAM" id="SSF56925">
    <property type="entry name" value="OMPA-like"/>
    <property type="match status" value="1"/>
</dbReference>
<evidence type="ECO:0000256" key="2">
    <source>
        <dbReference type="SAM" id="SignalP"/>
    </source>
</evidence>
<protein>
    <submittedName>
        <fullName evidence="4">Outer membrane beta-barrel protein</fullName>
    </submittedName>
</protein>
<keyword evidence="1 2" id="KW-0732">Signal</keyword>
<keyword evidence="5" id="KW-1185">Reference proteome</keyword>
<accession>A0ABU9E253</accession>
<evidence type="ECO:0000259" key="3">
    <source>
        <dbReference type="Pfam" id="PF13505"/>
    </source>
</evidence>
<proteinExistence type="predicted"/>
<feature type="signal peptide" evidence="2">
    <location>
        <begin position="1"/>
        <end position="20"/>
    </location>
</feature>
<evidence type="ECO:0000256" key="1">
    <source>
        <dbReference type="ARBA" id="ARBA00022729"/>
    </source>
</evidence>
<name>A0ABU9E253_9FLAO</name>
<dbReference type="RefSeq" id="WP_187660574.1">
    <property type="nucleotide sequence ID" value="NZ_JACTAB010000004.1"/>
</dbReference>
<organism evidence="4 5">
    <name type="scientific">Flavobacterium buctense</name>
    <dbReference type="NCBI Taxonomy" id="1648146"/>
    <lineage>
        <taxon>Bacteria</taxon>
        <taxon>Pseudomonadati</taxon>
        <taxon>Bacteroidota</taxon>
        <taxon>Flavobacteriia</taxon>
        <taxon>Flavobacteriales</taxon>
        <taxon>Flavobacteriaceae</taxon>
        <taxon>Flavobacterium</taxon>
    </lineage>
</organism>
<dbReference type="Gene3D" id="2.40.160.20">
    <property type="match status" value="1"/>
</dbReference>